<evidence type="ECO:0000256" key="1">
    <source>
        <dbReference type="ARBA" id="ARBA00006962"/>
    </source>
</evidence>
<evidence type="ECO:0000259" key="11">
    <source>
        <dbReference type="Pfam" id="PF03016"/>
    </source>
</evidence>
<dbReference type="EMBL" id="PYDT01000009">
    <property type="protein sequence ID" value="THU51884.1"/>
    <property type="molecule type" value="Genomic_DNA"/>
</dbReference>
<evidence type="ECO:0000313" key="14">
    <source>
        <dbReference type="EMBL" id="THU51884.1"/>
    </source>
</evidence>
<keyword evidence="6" id="KW-0808">Transferase</keyword>
<evidence type="ECO:0000256" key="7">
    <source>
        <dbReference type="ARBA" id="ARBA00022946"/>
    </source>
</evidence>
<dbReference type="GO" id="GO:0031969">
    <property type="term" value="C:chloroplast membrane"/>
    <property type="evidence" value="ECO:0007669"/>
    <property type="project" value="UniProtKB-SubCell"/>
</dbReference>
<feature type="domain" description="Exostosin GT47" evidence="11">
    <location>
        <begin position="581"/>
        <end position="870"/>
    </location>
</feature>
<feature type="region of interest" description="Disordered" evidence="10">
    <location>
        <begin position="501"/>
        <end position="530"/>
    </location>
</feature>
<evidence type="ECO:0000259" key="13">
    <source>
        <dbReference type="Pfam" id="PF06925"/>
    </source>
</evidence>
<evidence type="ECO:0000256" key="9">
    <source>
        <dbReference type="ARBA" id="ARBA00046299"/>
    </source>
</evidence>
<feature type="domain" description="Diacylglycerol glucosyltransferase N-terminal" evidence="13">
    <location>
        <begin position="79"/>
        <end position="138"/>
    </location>
</feature>
<keyword evidence="15" id="KW-1185">Reference proteome</keyword>
<dbReference type="InterPro" id="IPR050519">
    <property type="entry name" value="Glycosyltransf_28_UgtP"/>
</dbReference>
<reference evidence="14 15" key="1">
    <citation type="journal article" date="2019" name="Nat. Plants">
        <title>Genome sequencing of Musa balbisiana reveals subgenome evolution and function divergence in polyploid bananas.</title>
        <authorList>
            <person name="Yao X."/>
        </authorList>
    </citation>
    <scope>NUCLEOTIDE SEQUENCE [LARGE SCALE GENOMIC DNA]</scope>
    <source>
        <strain evidence="15">cv. DH-PKW</strain>
        <tissue evidence="14">Leaves</tissue>
    </source>
</reference>
<evidence type="ECO:0000256" key="4">
    <source>
        <dbReference type="ARBA" id="ARBA00022640"/>
    </source>
</evidence>
<evidence type="ECO:0000256" key="5">
    <source>
        <dbReference type="ARBA" id="ARBA00022676"/>
    </source>
</evidence>
<comment type="caution">
    <text evidence="14">The sequence shown here is derived from an EMBL/GenBank/DDBJ whole genome shotgun (WGS) entry which is preliminary data.</text>
</comment>
<dbReference type="SUPFAM" id="SSF53756">
    <property type="entry name" value="UDP-Glycosyltransferase/glycogen phosphorylase"/>
    <property type="match status" value="1"/>
</dbReference>
<dbReference type="EC" id="2.4.1.46" evidence="2"/>
<sequence length="920" mass="102267">MRKSLSWSSADGSGGSAVGDDGDIGFWKEEEEEGNLELAQIGAERTKNVLILMSDTGGGHRASAEAIRDAFRIEFGDEYRNLQKRVIFVSVITDLNTCHPTWFHTGVNRCYCPSEEVANRASADGLETSRIRVFGLPIRPSFCRAVLVKDELRKELEMDPQLPAVLLMGGGEGMGPVKKTAKALGESLLDKELGKPIGQLVVICGRNQTLSSTLRAIQWKIPVKIKGFVTQMEKWMGACDCIITKAGPSTIAEALIRGLPIVLNDFIPGQEVGNVPYVVDNGAGVFSRSSKQTASLVARWFGPESEELKKMSQNALKLAQPDAVFDVVRDIHELAEQQGRSKEQSICSRDNSASQNTQARVGLPLLLFKEEARNLHIPASKESATSESSSPKALLILRPPLLHSSQNPFRVLSGTLSRGMECRGHGHWSHALLVTLVSSAVILLLFAFNHCSSPISIPAPSASAATVELLRLADSILLSPPTTPIARSSQSLASNASLLDDHTVHSEGTHRQKQKKKKKKKSDGDDGTVEEELAMARAGIRRAASRRANASSVPAHGEDVPLLSTIYRNPTAFFRSYTEMERRFRVYVYEEGEPPLVHEGPCKNIYTTEGRFIEEMEITRPDSGGRRRLRTWDPARAHAFFLPFSVTNMVHFIHRPSPYDHTTFKRFVADYVDVIASKHPFWNRSSGADHFMLSCHDWGPHASRSNPNLYENSIRALCNANTSEGFDPRKDVSIPEINLYTGHVPRQLLSPRLPGLASRPYLAFFAGGLHGPIRHLLLRHWKGRDAGLPVHEYLPHGLDYYSFMLRSRFCLCPSGYEVASPRVVEAIYAECVPVIISKSYVLPFSDVLRWESFSVSVAVEDIPRLKQVLEGVSMAELSRLREGVKAVKRHFMLNQPAKRFDVFHMILHSVWLRRLNIKLV</sequence>
<dbReference type="Pfam" id="PF03016">
    <property type="entry name" value="Exostosin_GT47"/>
    <property type="match status" value="1"/>
</dbReference>
<organism evidence="14 15">
    <name type="scientific">Musa balbisiana</name>
    <name type="common">Banana</name>
    <dbReference type="NCBI Taxonomy" id="52838"/>
    <lineage>
        <taxon>Eukaryota</taxon>
        <taxon>Viridiplantae</taxon>
        <taxon>Streptophyta</taxon>
        <taxon>Embryophyta</taxon>
        <taxon>Tracheophyta</taxon>
        <taxon>Spermatophyta</taxon>
        <taxon>Magnoliopsida</taxon>
        <taxon>Liliopsida</taxon>
        <taxon>Zingiberales</taxon>
        <taxon>Musaceae</taxon>
        <taxon>Musa</taxon>
    </lineage>
</organism>
<dbReference type="Pfam" id="PF06925">
    <property type="entry name" value="MGDG_synth"/>
    <property type="match status" value="1"/>
</dbReference>
<name>A0A4S8IUD9_MUSBA</name>
<evidence type="ECO:0000259" key="12">
    <source>
        <dbReference type="Pfam" id="PF04101"/>
    </source>
</evidence>
<proteinExistence type="inferred from homology"/>
<dbReference type="PANTHER" id="PTHR43025">
    <property type="entry name" value="MONOGALACTOSYLDIACYLGLYCEROL SYNTHASE"/>
    <property type="match status" value="1"/>
</dbReference>
<keyword evidence="7" id="KW-0809">Transit peptide</keyword>
<dbReference type="InterPro" id="IPR009695">
    <property type="entry name" value="Diacylglyc_glucosyltr_N"/>
</dbReference>
<evidence type="ECO:0000256" key="10">
    <source>
        <dbReference type="SAM" id="MobiDB-lite"/>
    </source>
</evidence>
<keyword evidence="3" id="KW-0150">Chloroplast</keyword>
<keyword evidence="8" id="KW-0472">Membrane</keyword>
<dbReference type="AlphaFoldDB" id="A0A4S8IUD9"/>
<dbReference type="STRING" id="52838.A0A4S8IUD9"/>
<feature type="compositionally biased region" description="Basic residues" evidence="10">
    <location>
        <begin position="511"/>
        <end position="521"/>
    </location>
</feature>
<comment type="subcellular location">
    <subcellularLocation>
        <location evidence="9">Plastid</location>
        <location evidence="9">Chloroplast membrane</location>
    </subcellularLocation>
</comment>
<feature type="compositionally biased region" description="Basic and acidic residues" evidence="10">
    <location>
        <begin position="501"/>
        <end position="510"/>
    </location>
</feature>
<dbReference type="Proteomes" id="UP000317650">
    <property type="component" value="Chromosome 6"/>
</dbReference>
<dbReference type="GO" id="GO:0009247">
    <property type="term" value="P:glycolipid biosynthetic process"/>
    <property type="evidence" value="ECO:0007669"/>
    <property type="project" value="InterPro"/>
</dbReference>
<keyword evidence="4" id="KW-0934">Plastid</keyword>
<dbReference type="Gene3D" id="3.40.50.2000">
    <property type="entry name" value="Glycogen Phosphorylase B"/>
    <property type="match status" value="1"/>
</dbReference>
<accession>A0A4S8IUD9</accession>
<dbReference type="GO" id="GO:0046509">
    <property type="term" value="F:1,2-diacylglycerol 3-beta-galactosyltransferase activity"/>
    <property type="evidence" value="ECO:0007669"/>
    <property type="project" value="UniProtKB-EC"/>
</dbReference>
<protein>
    <recommendedName>
        <fullName evidence="2">monogalactosyldiacylglycerol synthase</fullName>
        <ecNumber evidence="2">2.4.1.46</ecNumber>
    </recommendedName>
</protein>
<evidence type="ECO:0000256" key="8">
    <source>
        <dbReference type="ARBA" id="ARBA00023136"/>
    </source>
</evidence>
<dbReference type="InterPro" id="IPR040911">
    <property type="entry name" value="Exostosin_GT47"/>
</dbReference>
<feature type="compositionally biased region" description="Low complexity" evidence="10">
    <location>
        <begin position="1"/>
        <end position="11"/>
    </location>
</feature>
<dbReference type="InterPro" id="IPR007235">
    <property type="entry name" value="Glyco_trans_28_C"/>
</dbReference>
<dbReference type="FunFam" id="3.40.50.2000:FF:000111">
    <property type="entry name" value="Monogalactosyldiacylglycerol synthase 3, chloroplastic"/>
    <property type="match status" value="1"/>
</dbReference>
<evidence type="ECO:0000256" key="3">
    <source>
        <dbReference type="ARBA" id="ARBA00022528"/>
    </source>
</evidence>
<evidence type="ECO:0000256" key="6">
    <source>
        <dbReference type="ARBA" id="ARBA00022679"/>
    </source>
</evidence>
<dbReference type="Pfam" id="PF04101">
    <property type="entry name" value="Glyco_tran_28_C"/>
    <property type="match status" value="1"/>
</dbReference>
<comment type="similarity">
    <text evidence="1">Belongs to the glycosyltransferase 28 family.</text>
</comment>
<feature type="domain" description="Glycosyl transferase family 28 C-terminal" evidence="12">
    <location>
        <begin position="191"/>
        <end position="292"/>
    </location>
</feature>
<feature type="region of interest" description="Disordered" evidence="10">
    <location>
        <begin position="1"/>
        <end position="24"/>
    </location>
</feature>
<dbReference type="PANTHER" id="PTHR43025:SF1">
    <property type="entry name" value="MONOGALACTOSYLDIACYLGLYCEROL SYNTHASE 2, CHLOROPLASTIC"/>
    <property type="match status" value="1"/>
</dbReference>
<gene>
    <name evidence="14" type="ORF">C4D60_Mb06t35770</name>
</gene>
<evidence type="ECO:0000256" key="2">
    <source>
        <dbReference type="ARBA" id="ARBA00012615"/>
    </source>
</evidence>
<keyword evidence="5" id="KW-0328">Glycosyltransferase</keyword>
<evidence type="ECO:0000313" key="15">
    <source>
        <dbReference type="Proteomes" id="UP000317650"/>
    </source>
</evidence>